<dbReference type="InterPro" id="IPR027417">
    <property type="entry name" value="P-loop_NTPase"/>
</dbReference>
<evidence type="ECO:0000256" key="10">
    <source>
        <dbReference type="ARBA" id="ARBA00049244"/>
    </source>
</evidence>
<dbReference type="EMBL" id="CP029553">
    <property type="protein sequence ID" value="AWN49724.1"/>
    <property type="molecule type" value="Genomic_DNA"/>
</dbReference>
<evidence type="ECO:0000256" key="5">
    <source>
        <dbReference type="ARBA" id="ARBA00022723"/>
    </source>
</evidence>
<evidence type="ECO:0000259" key="13">
    <source>
        <dbReference type="SMART" id="SM00382"/>
    </source>
</evidence>
<comment type="similarity">
    <text evidence="1 11">Belongs to the DnaX/STICHEL family.</text>
</comment>
<sequence length="647" mass="68831">MDETSGTPSIDEPGLPGFSAAPAKPAPAYRVLARKYRPKDFDDLIGQGAMVRTLANAFEAGRIPQAWMLTGVRGVGKTTTARILARGLNYALPDDPNAGPTIRLPRLGLHCAAIMESRHIDVLEMDAASHTGIDDVRQIIDGIRYSPVSARYKVYIVDEVHMLSEKAFNAFLKTLEEPPPHAKFVFATTEIRKVPVTILSRCQRFDLRRVEAGALIAHLQKICDAEGVSAEAEALAAIARAAEGSVRDSLSLLDQAIAHGAGHVTAETVRDMLGLADRARVVDLFEAAMRGDVPATFAELRAQHEAGADPAVVLSDLAEFTHLVTRLKLAPDSARSDTSLSEVERVRGGEFADRLSVRALSRAWQILLKAIPEVQAASRPLAAAEMALVRLIYAADLPTPDEALRQIRDGGSLALPARAPAAAPAGAPAMQAAPSVAPAMQAAAPAPVTALRATGAAAPALARSLPEAPPVEAPPRPAPPPAMPRPTLVQSAPPARAEARPASGPRLRRFEDVVALADERRDIGLKMALERDVHLVRFEDGRIEFRLAEGGRATLGTDLARALEAWTGRRWVVALSQEDGEATLDARAKAAVQSRHQGAASHPLVQAVLKNFPGAQIVDVRDKAPDPAPGDLPPPEADDPDLEPEGP</sequence>
<keyword evidence="4 11" id="KW-0235">DNA replication</keyword>
<comment type="subunit">
    <text evidence="11">DNA polymerase III contains a core (composed of alpha, epsilon and theta chains) that associates with a tau subunit. This core dimerizes to form the POLIII' complex. PolIII' associates with the gamma complex (composed of gamma, delta, delta', psi and chi chains) and with the beta chain to form the complete DNA polymerase III complex.</text>
</comment>
<evidence type="ECO:0000256" key="11">
    <source>
        <dbReference type="RuleBase" id="RU364063"/>
    </source>
</evidence>
<evidence type="ECO:0000256" key="2">
    <source>
        <dbReference type="ARBA" id="ARBA00022679"/>
    </source>
</evidence>
<dbReference type="AlphaFoldDB" id="A0A2U8WTU9"/>
<dbReference type="Pfam" id="PF13177">
    <property type="entry name" value="DNA_pol3_delta2"/>
    <property type="match status" value="1"/>
</dbReference>
<dbReference type="InterPro" id="IPR008921">
    <property type="entry name" value="DNA_pol3_clamp-load_cplx_C"/>
</dbReference>
<dbReference type="GO" id="GO:0046872">
    <property type="term" value="F:metal ion binding"/>
    <property type="evidence" value="ECO:0007669"/>
    <property type="project" value="UniProtKB-KW"/>
</dbReference>
<dbReference type="OrthoDB" id="9810148at2"/>
<keyword evidence="6 11" id="KW-0547">Nucleotide-binding</keyword>
<dbReference type="NCBIfam" id="NF006585">
    <property type="entry name" value="PRK09111.1"/>
    <property type="match status" value="1"/>
</dbReference>
<keyword evidence="9 11" id="KW-0239">DNA-directed DNA polymerase</keyword>
<dbReference type="Gene3D" id="1.20.272.10">
    <property type="match status" value="1"/>
</dbReference>
<evidence type="ECO:0000313" key="15">
    <source>
        <dbReference type="Proteomes" id="UP000245444"/>
    </source>
</evidence>
<dbReference type="PANTHER" id="PTHR11669">
    <property type="entry name" value="REPLICATION FACTOR C / DNA POLYMERASE III GAMMA-TAU SUBUNIT"/>
    <property type="match status" value="1"/>
</dbReference>
<dbReference type="Proteomes" id="UP000245444">
    <property type="component" value="Chromosome"/>
</dbReference>
<dbReference type="GO" id="GO:0003677">
    <property type="term" value="F:DNA binding"/>
    <property type="evidence" value="ECO:0007669"/>
    <property type="project" value="InterPro"/>
</dbReference>
<dbReference type="EC" id="2.7.7.7" evidence="11"/>
<feature type="domain" description="AAA+ ATPase" evidence="13">
    <location>
        <begin position="63"/>
        <end position="211"/>
    </location>
</feature>
<dbReference type="Pfam" id="PF12362">
    <property type="entry name" value="DUF3646"/>
    <property type="match status" value="1"/>
</dbReference>
<feature type="compositionally biased region" description="Low complexity" evidence="12">
    <location>
        <begin position="492"/>
        <end position="504"/>
    </location>
</feature>
<evidence type="ECO:0000256" key="3">
    <source>
        <dbReference type="ARBA" id="ARBA00022695"/>
    </source>
</evidence>
<organism evidence="14 15">
    <name type="scientific">Methylobacterium terrae</name>
    <dbReference type="NCBI Taxonomy" id="2202827"/>
    <lineage>
        <taxon>Bacteria</taxon>
        <taxon>Pseudomonadati</taxon>
        <taxon>Pseudomonadota</taxon>
        <taxon>Alphaproteobacteria</taxon>
        <taxon>Hyphomicrobiales</taxon>
        <taxon>Methylobacteriaceae</taxon>
        <taxon>Methylobacterium</taxon>
    </lineage>
</organism>
<dbReference type="Pfam" id="PF22608">
    <property type="entry name" value="DNAX_ATPase_lid"/>
    <property type="match status" value="1"/>
</dbReference>
<dbReference type="InterPro" id="IPR050238">
    <property type="entry name" value="DNA_Rep/Repair_Clamp_Loader"/>
</dbReference>
<comment type="function">
    <text evidence="11">DNA polymerase III is a complex, multichain enzyme responsible for most of the replicative synthesis in bacteria. This DNA polymerase also exhibits 3' to 5' exonuclease activity.</text>
</comment>
<dbReference type="SUPFAM" id="SSF52540">
    <property type="entry name" value="P-loop containing nucleoside triphosphate hydrolases"/>
    <property type="match status" value="1"/>
</dbReference>
<keyword evidence="5" id="KW-0479">Metal-binding</keyword>
<feature type="compositionally biased region" description="Acidic residues" evidence="12">
    <location>
        <begin position="636"/>
        <end position="647"/>
    </location>
</feature>
<keyword evidence="15" id="KW-1185">Reference proteome</keyword>
<feature type="region of interest" description="Disordered" evidence="12">
    <location>
        <begin position="620"/>
        <end position="647"/>
    </location>
</feature>
<evidence type="ECO:0000256" key="1">
    <source>
        <dbReference type="ARBA" id="ARBA00006360"/>
    </source>
</evidence>
<dbReference type="GO" id="GO:0003887">
    <property type="term" value="F:DNA-directed DNA polymerase activity"/>
    <property type="evidence" value="ECO:0007669"/>
    <property type="project" value="UniProtKB-KW"/>
</dbReference>
<dbReference type="FunFam" id="1.20.272.10:FF:000003">
    <property type="entry name" value="DNA polymerase III subunit gamma/tau"/>
    <property type="match status" value="1"/>
</dbReference>
<dbReference type="InterPro" id="IPR012763">
    <property type="entry name" value="DNA_pol_III_sug/sutau_N"/>
</dbReference>
<proteinExistence type="inferred from homology"/>
<evidence type="ECO:0000256" key="7">
    <source>
        <dbReference type="ARBA" id="ARBA00022833"/>
    </source>
</evidence>
<comment type="catalytic activity">
    <reaction evidence="10 11">
        <text>DNA(n) + a 2'-deoxyribonucleoside 5'-triphosphate = DNA(n+1) + diphosphate</text>
        <dbReference type="Rhea" id="RHEA:22508"/>
        <dbReference type="Rhea" id="RHEA-COMP:17339"/>
        <dbReference type="Rhea" id="RHEA-COMP:17340"/>
        <dbReference type="ChEBI" id="CHEBI:33019"/>
        <dbReference type="ChEBI" id="CHEBI:61560"/>
        <dbReference type="ChEBI" id="CHEBI:173112"/>
        <dbReference type="EC" id="2.7.7.7"/>
    </reaction>
</comment>
<evidence type="ECO:0000256" key="12">
    <source>
        <dbReference type="SAM" id="MobiDB-lite"/>
    </source>
</evidence>
<dbReference type="Pfam" id="PF12169">
    <property type="entry name" value="DNA_pol3_gamma3"/>
    <property type="match status" value="1"/>
</dbReference>
<evidence type="ECO:0000256" key="8">
    <source>
        <dbReference type="ARBA" id="ARBA00022840"/>
    </source>
</evidence>
<accession>A0A2U8WTU9</accession>
<dbReference type="PANTHER" id="PTHR11669:SF0">
    <property type="entry name" value="PROTEIN STICHEL-LIKE 2"/>
    <property type="match status" value="1"/>
</dbReference>
<dbReference type="GO" id="GO:0005524">
    <property type="term" value="F:ATP binding"/>
    <property type="evidence" value="ECO:0007669"/>
    <property type="project" value="UniProtKB-KW"/>
</dbReference>
<dbReference type="InterPro" id="IPR022754">
    <property type="entry name" value="DNA_pol_III_gamma-3"/>
</dbReference>
<evidence type="ECO:0000313" key="14">
    <source>
        <dbReference type="EMBL" id="AWN49724.1"/>
    </source>
</evidence>
<keyword evidence="3 11" id="KW-0548">Nucleotidyltransferase</keyword>
<dbReference type="FunFam" id="1.10.8.60:FF:000013">
    <property type="entry name" value="DNA polymerase III subunit gamma/tau"/>
    <property type="match status" value="1"/>
</dbReference>
<feature type="region of interest" description="Disordered" evidence="12">
    <location>
        <begin position="1"/>
        <end position="21"/>
    </location>
</feature>
<name>A0A2U8WTU9_9HYPH</name>
<feature type="compositionally biased region" description="Pro residues" evidence="12">
    <location>
        <begin position="467"/>
        <end position="484"/>
    </location>
</feature>
<dbReference type="InterPro" id="IPR022107">
    <property type="entry name" value="DNA_pol_III_gamma/tau_C"/>
</dbReference>
<keyword evidence="8 11" id="KW-0067">ATP-binding</keyword>
<gene>
    <name evidence="11" type="primary">dnaX</name>
    <name evidence="14" type="ORF">DK419_28130</name>
</gene>
<dbReference type="KEGG" id="mtea:DK419_28130"/>
<feature type="region of interest" description="Disordered" evidence="12">
    <location>
        <begin position="465"/>
        <end position="504"/>
    </location>
</feature>
<dbReference type="Gene3D" id="1.10.8.60">
    <property type="match status" value="1"/>
</dbReference>
<dbReference type="FunFam" id="3.40.50.300:FF:000014">
    <property type="entry name" value="DNA polymerase III subunit gamma/tau"/>
    <property type="match status" value="1"/>
</dbReference>
<dbReference type="Gene3D" id="3.40.50.300">
    <property type="entry name" value="P-loop containing nucleotide triphosphate hydrolases"/>
    <property type="match status" value="1"/>
</dbReference>
<keyword evidence="7" id="KW-0862">Zinc</keyword>
<dbReference type="GO" id="GO:0006261">
    <property type="term" value="P:DNA-templated DNA replication"/>
    <property type="evidence" value="ECO:0007669"/>
    <property type="project" value="TreeGrafter"/>
</dbReference>
<dbReference type="SUPFAM" id="SSF48019">
    <property type="entry name" value="post-AAA+ oligomerization domain-like"/>
    <property type="match status" value="1"/>
</dbReference>
<evidence type="ECO:0000256" key="4">
    <source>
        <dbReference type="ARBA" id="ARBA00022705"/>
    </source>
</evidence>
<evidence type="ECO:0000256" key="6">
    <source>
        <dbReference type="ARBA" id="ARBA00022741"/>
    </source>
</evidence>
<reference evidence="14 15" key="1">
    <citation type="submission" date="2018-05" db="EMBL/GenBank/DDBJ databases">
        <title>Complete Genome Sequence of Methylobacterium sp. 17Sr1-28.</title>
        <authorList>
            <person name="Srinivasan S."/>
        </authorList>
    </citation>
    <scope>NUCLEOTIDE SEQUENCE [LARGE SCALE GENOMIC DNA]</scope>
    <source>
        <strain evidence="14 15">17Sr1-28</strain>
    </source>
</reference>
<dbReference type="CDD" id="cd18137">
    <property type="entry name" value="HLD_clamp_pol_III_gamma_tau"/>
    <property type="match status" value="1"/>
</dbReference>
<dbReference type="GO" id="GO:0009360">
    <property type="term" value="C:DNA polymerase III complex"/>
    <property type="evidence" value="ECO:0007669"/>
    <property type="project" value="InterPro"/>
</dbReference>
<keyword evidence="2 11" id="KW-0808">Transferase</keyword>
<dbReference type="InterPro" id="IPR045085">
    <property type="entry name" value="HLD_clamp_pol_III_gamma_tau"/>
</dbReference>
<dbReference type="NCBIfam" id="TIGR02397">
    <property type="entry name" value="dnaX_nterm"/>
    <property type="match status" value="1"/>
</dbReference>
<dbReference type="RefSeq" id="WP_109961988.1">
    <property type="nucleotide sequence ID" value="NZ_CP029553.1"/>
</dbReference>
<feature type="compositionally biased region" description="Pro residues" evidence="12">
    <location>
        <begin position="626"/>
        <end position="635"/>
    </location>
</feature>
<dbReference type="SMART" id="SM00382">
    <property type="entry name" value="AAA"/>
    <property type="match status" value="1"/>
</dbReference>
<evidence type="ECO:0000256" key="9">
    <source>
        <dbReference type="ARBA" id="ARBA00022932"/>
    </source>
</evidence>
<protein>
    <recommendedName>
        <fullName evidence="11">DNA polymerase III subunit gamma/tau</fullName>
        <ecNumber evidence="11">2.7.7.7</ecNumber>
    </recommendedName>
</protein>
<dbReference type="InterPro" id="IPR003593">
    <property type="entry name" value="AAA+_ATPase"/>
</dbReference>